<dbReference type="PROSITE" id="PS50943">
    <property type="entry name" value="HTH_CROC1"/>
    <property type="match status" value="1"/>
</dbReference>
<dbReference type="SMART" id="SM00966">
    <property type="entry name" value="SpoVT_AbrB"/>
    <property type="match status" value="1"/>
</dbReference>
<dbReference type="CDD" id="cd00093">
    <property type="entry name" value="HTH_XRE"/>
    <property type="match status" value="1"/>
</dbReference>
<dbReference type="SMART" id="SM00530">
    <property type="entry name" value="HTH_XRE"/>
    <property type="match status" value="1"/>
</dbReference>
<dbReference type="InterPro" id="IPR007159">
    <property type="entry name" value="SpoVT-AbrB_dom"/>
</dbReference>
<evidence type="ECO:0000256" key="1">
    <source>
        <dbReference type="ARBA" id="ARBA00023125"/>
    </source>
</evidence>
<dbReference type="SUPFAM" id="SSF47413">
    <property type="entry name" value="lambda repressor-like DNA-binding domains"/>
    <property type="match status" value="1"/>
</dbReference>
<name>A0ABX0IHS4_9ACTN</name>
<evidence type="ECO:0000313" key="3">
    <source>
        <dbReference type="EMBL" id="NHM13587.1"/>
    </source>
</evidence>
<proteinExistence type="predicted"/>
<protein>
    <submittedName>
        <fullName evidence="3">Helix-turn-helix domain-containing protein</fullName>
    </submittedName>
</protein>
<dbReference type="Pfam" id="PF04014">
    <property type="entry name" value="MazE_antitoxin"/>
    <property type="match status" value="1"/>
</dbReference>
<evidence type="ECO:0000259" key="2">
    <source>
        <dbReference type="PROSITE" id="PS50943"/>
    </source>
</evidence>
<dbReference type="Gene3D" id="1.10.260.40">
    <property type="entry name" value="lambda repressor-like DNA-binding domains"/>
    <property type="match status" value="1"/>
</dbReference>
<comment type="caution">
    <text evidence="3">The sequence shown here is derived from an EMBL/GenBank/DDBJ whole genome shotgun (WGS) entry which is preliminary data.</text>
</comment>
<dbReference type="InterPro" id="IPR001387">
    <property type="entry name" value="Cro/C1-type_HTH"/>
</dbReference>
<dbReference type="NCBIfam" id="TIGR01439">
    <property type="entry name" value="lp_hng_hel_AbrB"/>
    <property type="match status" value="1"/>
</dbReference>
<dbReference type="Pfam" id="PF01381">
    <property type="entry name" value="HTH_3"/>
    <property type="match status" value="1"/>
</dbReference>
<keyword evidence="4" id="KW-1185">Reference proteome</keyword>
<dbReference type="SUPFAM" id="SSF89447">
    <property type="entry name" value="AbrB/MazE/MraZ-like"/>
    <property type="match status" value="1"/>
</dbReference>
<keyword evidence="1" id="KW-0238">DNA-binding</keyword>
<dbReference type="Gene3D" id="2.10.260.10">
    <property type="match status" value="1"/>
</dbReference>
<dbReference type="EMBL" id="WPCR01000002">
    <property type="protein sequence ID" value="NHM13587.1"/>
    <property type="molecule type" value="Genomic_DNA"/>
</dbReference>
<organism evidence="3 4">
    <name type="scientific">Xiamenia xianingshaonis</name>
    <dbReference type="NCBI Taxonomy" id="2682776"/>
    <lineage>
        <taxon>Bacteria</taxon>
        <taxon>Bacillati</taxon>
        <taxon>Actinomycetota</taxon>
        <taxon>Coriobacteriia</taxon>
        <taxon>Eggerthellales</taxon>
        <taxon>Eggerthellaceae</taxon>
        <taxon>Xiamenia</taxon>
    </lineage>
</organism>
<sequence>MIGQNILSLRTKQGMTQEELAQKVDVARQTVAKWESGDAIPDLDNACKISEVFDVSLDALVHHDEEHVGYPIPPRGLHLFGVVRMGERGQIVIPKRARDVFGLHAGSELLMLGDESQGIALQRVEDAVAQLERFGRAVNERVSADPE</sequence>
<dbReference type="InterPro" id="IPR037914">
    <property type="entry name" value="SpoVT-AbrB_sf"/>
</dbReference>
<dbReference type="RefSeq" id="WP_165061157.1">
    <property type="nucleotide sequence ID" value="NZ_WPCR01000002.1"/>
</dbReference>
<dbReference type="PANTHER" id="PTHR46558:SF11">
    <property type="entry name" value="HTH-TYPE TRANSCRIPTIONAL REGULATOR XRE"/>
    <property type="match status" value="1"/>
</dbReference>
<dbReference type="Proteomes" id="UP000636394">
    <property type="component" value="Unassembled WGS sequence"/>
</dbReference>
<feature type="domain" description="HTH cro/C1-type" evidence="2">
    <location>
        <begin position="6"/>
        <end position="60"/>
    </location>
</feature>
<dbReference type="InterPro" id="IPR010982">
    <property type="entry name" value="Lambda_DNA-bd_dom_sf"/>
</dbReference>
<accession>A0ABX0IHS4</accession>
<gene>
    <name evidence="3" type="ORF">GMI68_02170</name>
</gene>
<reference evidence="3 4" key="1">
    <citation type="submission" date="2019-11" db="EMBL/GenBank/DDBJ databases">
        <title>Eggerthellaceae novel genus isolated from the rectal contents of marmort.</title>
        <authorList>
            <person name="Zhang G."/>
        </authorList>
    </citation>
    <scope>NUCLEOTIDE SEQUENCE [LARGE SCALE GENOMIC DNA]</scope>
    <source>
        <strain evidence="4">zg-886</strain>
    </source>
</reference>
<evidence type="ECO:0000313" key="4">
    <source>
        <dbReference type="Proteomes" id="UP000636394"/>
    </source>
</evidence>
<dbReference type="PANTHER" id="PTHR46558">
    <property type="entry name" value="TRACRIPTIONAL REGULATORY PROTEIN-RELATED-RELATED"/>
    <property type="match status" value="1"/>
</dbReference>